<dbReference type="VEuPathDB" id="FungiDB:KRP23_14914"/>
<proteinExistence type="inferred from homology"/>
<dbReference type="EMBL" id="KF273346">
    <property type="protein sequence ID" value="AGZ84852.1"/>
    <property type="molecule type" value="Genomic_DNA"/>
</dbReference>
<keyword evidence="4 5" id="KW-0732">Signal</keyword>
<evidence type="ECO:0000256" key="4">
    <source>
        <dbReference type="ARBA" id="ARBA00022729"/>
    </source>
</evidence>
<keyword evidence="3 5" id="KW-0964">Secreted</keyword>
<accession>U5Y7N5</accession>
<feature type="chain" id="PRO_5044959458" description="RxLR effector protein" evidence="5">
    <location>
        <begin position="21"/>
        <end position="125"/>
    </location>
</feature>
<comment type="domain">
    <text evidence="5">The RxLR-dEER motif acts to carry the protein into the host cell cytoplasm through binding to cell surface phosphatidylinositol-3-phosphate.</text>
</comment>
<dbReference type="VEuPathDB" id="FungiDB:KRP22_9137"/>
<name>U5Y7N5_PHYRM</name>
<protein>
    <recommendedName>
        <fullName evidence="5">RxLR effector protein</fullName>
    </recommendedName>
</protein>
<gene>
    <name evidence="6" type="primary">Avh108</name>
</gene>
<feature type="signal peptide" evidence="5">
    <location>
        <begin position="1"/>
        <end position="20"/>
    </location>
</feature>
<dbReference type="InterPro" id="IPR031825">
    <property type="entry name" value="RXLR"/>
</dbReference>
<evidence type="ECO:0000256" key="5">
    <source>
        <dbReference type="RuleBase" id="RU367124"/>
    </source>
</evidence>
<organism evidence="6">
    <name type="scientific">Phytophthora ramorum</name>
    <name type="common">Sudden oak death agent</name>
    <dbReference type="NCBI Taxonomy" id="164328"/>
    <lineage>
        <taxon>Eukaryota</taxon>
        <taxon>Sar</taxon>
        <taxon>Stramenopiles</taxon>
        <taxon>Oomycota</taxon>
        <taxon>Peronosporomycetes</taxon>
        <taxon>Peronosporales</taxon>
        <taxon>Peronosporaceae</taxon>
        <taxon>Phytophthora</taxon>
    </lineage>
</organism>
<evidence type="ECO:0000256" key="3">
    <source>
        <dbReference type="ARBA" id="ARBA00022525"/>
    </source>
</evidence>
<comment type="similarity">
    <text evidence="2 5">Belongs to the RxLR effector family.</text>
</comment>
<reference evidence="6" key="1">
    <citation type="journal article" date="2013" name="PLoS ONE">
        <title>Evolution of RXLR-Class Effectors in the Oomycete Plant Pathogen Phytophthora ramorum.</title>
        <authorList>
            <person name="Goss E.M."/>
            <person name="Press C.M."/>
            <person name="Grunwald N.J."/>
        </authorList>
    </citation>
    <scope>NUCLEOTIDE SEQUENCE</scope>
    <source>
        <strain evidence="6">CSL2266</strain>
    </source>
</reference>
<evidence type="ECO:0000256" key="1">
    <source>
        <dbReference type="ARBA" id="ARBA00004613"/>
    </source>
</evidence>
<dbReference type="AlphaFoldDB" id="U5Y7N5"/>
<sequence>MRVAQMLLLVVATFIVCCSAVTDAENSIQDNASTTDSTAETTAKGHHYLKGSKTTSDVVTVDEERFTPKWGMYLGGLKLPKFQSLSKLPLVKQLAAIKSKLGKKVADLYTKWVKKRYESNPQNFV</sequence>
<dbReference type="Pfam" id="PF16810">
    <property type="entry name" value="RXLR"/>
    <property type="match status" value="1"/>
</dbReference>
<comment type="function">
    <text evidence="5">Effector that suppresses plant defense responses during pathogen infection.</text>
</comment>
<comment type="subcellular location">
    <subcellularLocation>
        <location evidence="1 5">Secreted</location>
    </subcellularLocation>
</comment>
<evidence type="ECO:0000256" key="2">
    <source>
        <dbReference type="ARBA" id="ARBA00010400"/>
    </source>
</evidence>
<evidence type="ECO:0000313" key="6">
    <source>
        <dbReference type="EMBL" id="AGZ84852.1"/>
    </source>
</evidence>